<comment type="caution">
    <text evidence="6">Lacks conserved residue(s) required for the propagation of feature annotation.</text>
</comment>
<gene>
    <name evidence="8" type="ORF">R3W88_031761</name>
</gene>
<reference evidence="8 9" key="1">
    <citation type="submission" date="2023-10" db="EMBL/GenBank/DDBJ databases">
        <title>Genome-Wide Identification Analysis in wild type Solanum Pinnatisectum Reveals Some Genes Defensing Phytophthora Infestans.</title>
        <authorList>
            <person name="Sun C."/>
        </authorList>
    </citation>
    <scope>NUCLEOTIDE SEQUENCE [LARGE SCALE GENOMIC DNA]</scope>
    <source>
        <strain evidence="8">LQN</strain>
        <tissue evidence="8">Leaf</tissue>
    </source>
</reference>
<evidence type="ECO:0000259" key="7">
    <source>
        <dbReference type="PROSITE" id="PS50237"/>
    </source>
</evidence>
<name>A0AAV9LQR2_9SOLN</name>
<dbReference type="GO" id="GO:0005737">
    <property type="term" value="C:cytoplasm"/>
    <property type="evidence" value="ECO:0007669"/>
    <property type="project" value="TreeGrafter"/>
</dbReference>
<evidence type="ECO:0000313" key="8">
    <source>
        <dbReference type="EMBL" id="KAK4726844.1"/>
    </source>
</evidence>
<sequence>MGCAIPDLPQANFKWSYLTHTNSKSHNLGGARKIIPRYFLPYLEAHLTHLKLGVMFFLITGCYSGILRDITTQLVIGQLLSKNNPQAWQLTNDLGSLVFDILRSSDPSALTCGHHIIRMLKNFLVMTPMHNTNEESSQHFQIFISSSVLAALVMLYMSPDKAKKHVADESIHRFIDSLMSIDLHMKRYNECARLVLVFSPNDAFIFVREVVVTDLSHELELNMSVESTGFSLMSIVPDFIEYICFYIESLHCIFSDMHIMLYDSQDKIEPCLRKLEDKVKLINDNRFIVLWWSQYLVILKELNNLSKLFNNSEVFWQNFDDYRWIIEHKELVINFKVRRHFTMRMLEEARSGNKEESYEMIIDRSKLLEASFEYIVDKEPALLRGNLLLQFKHEDATGSGVWREWFFLVCREMFNLQKAFFFASFKVDPLHLEYFTFCGRMIALALMHKIQIRVVFDRDIRDADPTLYHSCKQILEMDLEMVDQDILMILTFAYDVEELGSRTTIEPFPNGKDIVVNNKNRKEYVNLLIQHRFVTSIASHIAHFSQGFSDITTSSIKTSLFQSLYLEDLEKMLDGCGTTISIEDWKAHTNYNGYEENVHQISWFWKCMSAEQRKVLLFFWTSIRYLPLEGFQGLDSRLSISRTSESCQHLPSTQTGFYQLRVPPYFNRVMMQNRLDMITQEHIGCSFGNL</sequence>
<evidence type="ECO:0000256" key="6">
    <source>
        <dbReference type="PROSITE-ProRule" id="PRU00104"/>
    </source>
</evidence>
<dbReference type="Proteomes" id="UP001311915">
    <property type="component" value="Unassembled WGS sequence"/>
</dbReference>
<dbReference type="GO" id="GO:0061630">
    <property type="term" value="F:ubiquitin protein ligase activity"/>
    <property type="evidence" value="ECO:0007669"/>
    <property type="project" value="UniProtKB-EC"/>
</dbReference>
<evidence type="ECO:0000256" key="4">
    <source>
        <dbReference type="ARBA" id="ARBA00022679"/>
    </source>
</evidence>
<dbReference type="InterPro" id="IPR000569">
    <property type="entry name" value="HECT_dom"/>
</dbReference>
<dbReference type="AlphaFoldDB" id="A0AAV9LQR2"/>
<dbReference type="EC" id="2.3.2.26" evidence="3"/>
<keyword evidence="4" id="KW-0808">Transferase</keyword>
<evidence type="ECO:0000313" key="9">
    <source>
        <dbReference type="Proteomes" id="UP001311915"/>
    </source>
</evidence>
<protein>
    <recommendedName>
        <fullName evidence="3">HECT-type E3 ubiquitin transferase</fullName>
        <ecNumber evidence="3">2.3.2.26</ecNumber>
    </recommendedName>
</protein>
<comment type="pathway">
    <text evidence="2">Protein modification; protein ubiquitination.</text>
</comment>
<dbReference type="PANTHER" id="PTHR11254">
    <property type="entry name" value="HECT DOMAIN UBIQUITIN-PROTEIN LIGASE"/>
    <property type="match status" value="1"/>
</dbReference>
<comment type="caution">
    <text evidence="8">The sequence shown here is derived from an EMBL/GenBank/DDBJ whole genome shotgun (WGS) entry which is preliminary data.</text>
</comment>
<dbReference type="SMART" id="SM00119">
    <property type="entry name" value="HECTc"/>
    <property type="match status" value="1"/>
</dbReference>
<evidence type="ECO:0000256" key="5">
    <source>
        <dbReference type="ARBA" id="ARBA00022786"/>
    </source>
</evidence>
<proteinExistence type="predicted"/>
<dbReference type="PANTHER" id="PTHR11254:SF430">
    <property type="entry name" value="E3 UBIQUITIN-PROTEIN LIGASE UPL5-LIKE"/>
    <property type="match status" value="1"/>
</dbReference>
<keyword evidence="5 6" id="KW-0833">Ubl conjugation pathway</keyword>
<keyword evidence="9" id="KW-1185">Reference proteome</keyword>
<dbReference type="InterPro" id="IPR035983">
    <property type="entry name" value="Hect_E3_ubiquitin_ligase"/>
</dbReference>
<dbReference type="Pfam" id="PF00632">
    <property type="entry name" value="HECT"/>
    <property type="match status" value="1"/>
</dbReference>
<comment type="catalytic activity">
    <reaction evidence="1">
        <text>S-ubiquitinyl-[E2 ubiquitin-conjugating enzyme]-L-cysteine + [acceptor protein]-L-lysine = [E2 ubiquitin-conjugating enzyme]-L-cysteine + N(6)-ubiquitinyl-[acceptor protein]-L-lysine.</text>
        <dbReference type="EC" id="2.3.2.26"/>
    </reaction>
</comment>
<dbReference type="Gene3D" id="3.30.2410.10">
    <property type="entry name" value="Hect, E3 ligase catalytic domain"/>
    <property type="match status" value="1"/>
</dbReference>
<dbReference type="GO" id="GO:0000209">
    <property type="term" value="P:protein polyubiquitination"/>
    <property type="evidence" value="ECO:0007669"/>
    <property type="project" value="TreeGrafter"/>
</dbReference>
<dbReference type="Gene3D" id="3.30.2160.10">
    <property type="entry name" value="Hect, E3 ligase catalytic domain"/>
    <property type="match status" value="1"/>
</dbReference>
<accession>A0AAV9LQR2</accession>
<dbReference type="SUPFAM" id="SSF56204">
    <property type="entry name" value="Hect, E3 ligase catalytic domain"/>
    <property type="match status" value="1"/>
</dbReference>
<dbReference type="EMBL" id="JAWPEI010000005">
    <property type="protein sequence ID" value="KAK4726844.1"/>
    <property type="molecule type" value="Genomic_DNA"/>
</dbReference>
<dbReference type="InterPro" id="IPR050409">
    <property type="entry name" value="E3_ubiq-protein_ligase"/>
</dbReference>
<evidence type="ECO:0000256" key="2">
    <source>
        <dbReference type="ARBA" id="ARBA00004906"/>
    </source>
</evidence>
<dbReference type="GO" id="GO:0006511">
    <property type="term" value="P:ubiquitin-dependent protein catabolic process"/>
    <property type="evidence" value="ECO:0007669"/>
    <property type="project" value="TreeGrafter"/>
</dbReference>
<organism evidence="8 9">
    <name type="scientific">Solanum pinnatisectum</name>
    <name type="common">tansyleaf nightshade</name>
    <dbReference type="NCBI Taxonomy" id="50273"/>
    <lineage>
        <taxon>Eukaryota</taxon>
        <taxon>Viridiplantae</taxon>
        <taxon>Streptophyta</taxon>
        <taxon>Embryophyta</taxon>
        <taxon>Tracheophyta</taxon>
        <taxon>Spermatophyta</taxon>
        <taxon>Magnoliopsida</taxon>
        <taxon>eudicotyledons</taxon>
        <taxon>Gunneridae</taxon>
        <taxon>Pentapetalae</taxon>
        <taxon>asterids</taxon>
        <taxon>lamiids</taxon>
        <taxon>Solanales</taxon>
        <taxon>Solanaceae</taxon>
        <taxon>Solanoideae</taxon>
        <taxon>Solaneae</taxon>
        <taxon>Solanum</taxon>
    </lineage>
</organism>
<feature type="domain" description="HECT" evidence="7">
    <location>
        <begin position="379"/>
        <end position="690"/>
    </location>
</feature>
<dbReference type="Gene3D" id="3.90.1750.10">
    <property type="entry name" value="Hect, E3 ligase catalytic domains"/>
    <property type="match status" value="1"/>
</dbReference>
<dbReference type="PROSITE" id="PS50237">
    <property type="entry name" value="HECT"/>
    <property type="match status" value="1"/>
</dbReference>
<evidence type="ECO:0000256" key="3">
    <source>
        <dbReference type="ARBA" id="ARBA00012485"/>
    </source>
</evidence>
<evidence type="ECO:0000256" key="1">
    <source>
        <dbReference type="ARBA" id="ARBA00000885"/>
    </source>
</evidence>